<name>A0A5S6QIP6_TRIMR</name>
<feature type="domain" description="F-box" evidence="1">
    <location>
        <begin position="58"/>
        <end position="107"/>
    </location>
</feature>
<evidence type="ECO:0000313" key="3">
    <source>
        <dbReference type="WBParaSite" id="TMUE_2000006742.1"/>
    </source>
</evidence>
<dbReference type="PROSITE" id="PS50181">
    <property type="entry name" value="FBOX"/>
    <property type="match status" value="1"/>
</dbReference>
<sequence>MASAGENGVAIVVDKCEDNDEMKCAESNLYQLSEMACASMDESSERYLLWEPMPAPHNLSLTDIPLLPMSIIVNYLPLRDRISLARTCKKFWESFGRFPVNKEYVNIRTDLCELFPGEVNDDTFRSSHTLSIWVKRLFRACNPNLIQCLSFGRDSRCRRHVCITHFDSSDLDEWFQLLPASRIVGLEMDFCILDYRNIKLISDRFRNLQYFRFSKRCISKNLKQKMKRAVSRALAYFPSDVGRLHCKISGSEALTPRLEDFLNCLAFYLPNLNEIHFLE</sequence>
<organism evidence="2 3">
    <name type="scientific">Trichuris muris</name>
    <name type="common">Mouse whipworm</name>
    <dbReference type="NCBI Taxonomy" id="70415"/>
    <lineage>
        <taxon>Eukaryota</taxon>
        <taxon>Metazoa</taxon>
        <taxon>Ecdysozoa</taxon>
        <taxon>Nematoda</taxon>
        <taxon>Enoplea</taxon>
        <taxon>Dorylaimia</taxon>
        <taxon>Trichinellida</taxon>
        <taxon>Trichuridae</taxon>
        <taxon>Trichuris</taxon>
    </lineage>
</organism>
<reference evidence="3" key="1">
    <citation type="submission" date="2019-12" db="UniProtKB">
        <authorList>
            <consortium name="WormBaseParasite"/>
        </authorList>
    </citation>
    <scope>IDENTIFICATION</scope>
</reference>
<dbReference type="WBParaSite" id="TMUE_2000006742.1">
    <property type="protein sequence ID" value="TMUE_2000006742.1"/>
    <property type="gene ID" value="WBGene00295590"/>
</dbReference>
<dbReference type="AlphaFoldDB" id="A0A5S6QIP6"/>
<protein>
    <submittedName>
        <fullName evidence="3">F-box domain-containing protein</fullName>
    </submittedName>
</protein>
<evidence type="ECO:0000259" key="1">
    <source>
        <dbReference type="PROSITE" id="PS50181"/>
    </source>
</evidence>
<evidence type="ECO:0000313" key="2">
    <source>
        <dbReference type="Proteomes" id="UP000046395"/>
    </source>
</evidence>
<dbReference type="InterPro" id="IPR001810">
    <property type="entry name" value="F-box_dom"/>
</dbReference>
<dbReference type="Proteomes" id="UP000046395">
    <property type="component" value="Unassembled WGS sequence"/>
</dbReference>
<accession>A0A5S6QIP6</accession>
<keyword evidence="2" id="KW-1185">Reference proteome</keyword>
<proteinExistence type="predicted"/>